<gene>
    <name evidence="1" type="ORF">CHARACLAT_010257</name>
</gene>
<comment type="caution">
    <text evidence="1">The sequence shown here is derived from an EMBL/GenBank/DDBJ whole genome shotgun (WGS) entry which is preliminary data.</text>
</comment>
<proteinExistence type="predicted"/>
<accession>A0ABU7EI43</accession>
<keyword evidence="2" id="KW-1185">Reference proteome</keyword>
<dbReference type="EMBL" id="JAHUTJ010058032">
    <property type="protein sequence ID" value="MED6286849.1"/>
    <property type="molecule type" value="Genomic_DNA"/>
</dbReference>
<reference evidence="1 2" key="1">
    <citation type="submission" date="2021-06" db="EMBL/GenBank/DDBJ databases">
        <authorList>
            <person name="Palmer J.M."/>
        </authorList>
    </citation>
    <scope>NUCLEOTIDE SEQUENCE [LARGE SCALE GENOMIC DNA]</scope>
    <source>
        <strain evidence="1 2">CL_MEX2019</strain>
        <tissue evidence="1">Muscle</tissue>
    </source>
</reference>
<dbReference type="Proteomes" id="UP001352852">
    <property type="component" value="Unassembled WGS sequence"/>
</dbReference>
<organism evidence="1 2">
    <name type="scientific">Characodon lateralis</name>
    <dbReference type="NCBI Taxonomy" id="208331"/>
    <lineage>
        <taxon>Eukaryota</taxon>
        <taxon>Metazoa</taxon>
        <taxon>Chordata</taxon>
        <taxon>Craniata</taxon>
        <taxon>Vertebrata</taxon>
        <taxon>Euteleostomi</taxon>
        <taxon>Actinopterygii</taxon>
        <taxon>Neopterygii</taxon>
        <taxon>Teleostei</taxon>
        <taxon>Neoteleostei</taxon>
        <taxon>Acanthomorphata</taxon>
        <taxon>Ovalentaria</taxon>
        <taxon>Atherinomorphae</taxon>
        <taxon>Cyprinodontiformes</taxon>
        <taxon>Goodeidae</taxon>
        <taxon>Characodon</taxon>
    </lineage>
</organism>
<name>A0ABU7EI43_9TELE</name>
<evidence type="ECO:0000313" key="1">
    <source>
        <dbReference type="EMBL" id="MED6286849.1"/>
    </source>
</evidence>
<protein>
    <submittedName>
        <fullName evidence="1">Uncharacterized protein</fullName>
    </submittedName>
</protein>
<evidence type="ECO:0000313" key="2">
    <source>
        <dbReference type="Proteomes" id="UP001352852"/>
    </source>
</evidence>
<sequence>MTNLYCKIKHKTKMHHTVCLAIHDPGGPRMLRVHYASLILVGECGTLVVRVCVVASPVALCGTSGGLLVEGRVAASRRPPVRRVCVVPLPPMMGAGRLSLGLCSLP</sequence>